<accession>A0A6G8S3J2</accession>
<dbReference type="InterPro" id="IPR011723">
    <property type="entry name" value="Znf/thioredoxin_put"/>
</dbReference>
<evidence type="ECO:0000313" key="3">
    <source>
        <dbReference type="Proteomes" id="UP000501939"/>
    </source>
</evidence>
<keyword evidence="1" id="KW-0472">Membrane</keyword>
<evidence type="ECO:0000313" key="2">
    <source>
        <dbReference type="EMBL" id="QIO08543.1"/>
    </source>
</evidence>
<reference evidence="2 3" key="1">
    <citation type="submission" date="2020-03" db="EMBL/GenBank/DDBJ databases">
        <authorList>
            <person name="Zhu W."/>
        </authorList>
    </citation>
    <scope>NUCLEOTIDE SEQUENCE [LARGE SCALE GENOMIC DNA]</scope>
    <source>
        <strain evidence="2 3">185</strain>
    </source>
</reference>
<keyword evidence="3" id="KW-1185">Reference proteome</keyword>
<feature type="transmembrane region" description="Helical" evidence="1">
    <location>
        <begin position="131"/>
        <end position="155"/>
    </location>
</feature>
<name>A0A6G8S3J2_9GAMM</name>
<dbReference type="AlphaFoldDB" id="A0A6G8S3J2"/>
<dbReference type="KEGG" id="alj:G8D99_05615"/>
<dbReference type="Proteomes" id="UP000501939">
    <property type="component" value="Chromosome"/>
</dbReference>
<organism evidence="2 3">
    <name type="scientific">Acinetobacter lanii</name>
    <dbReference type="NCBI Taxonomy" id="2715163"/>
    <lineage>
        <taxon>Bacteria</taxon>
        <taxon>Pseudomonadati</taxon>
        <taxon>Pseudomonadota</taxon>
        <taxon>Gammaproteobacteria</taxon>
        <taxon>Moraxellales</taxon>
        <taxon>Moraxellaceae</taxon>
        <taxon>Acinetobacter</taxon>
    </lineage>
</organism>
<dbReference type="InterPro" id="IPR021834">
    <property type="entry name" value="DUF3426"/>
</dbReference>
<proteinExistence type="predicted"/>
<protein>
    <submittedName>
        <fullName evidence="2">DUF3426 domain-containing protein</fullName>
    </submittedName>
</protein>
<sequence>MSEKQTRCPNCSTIYKVTVTQLTVAQGMVCCPKCSAEFNALLNLNQIKDDQVQQPPLGRIFDQAPMVMQDYSAEQHVLDIFQRKPESSNINLRTYLNNLNTFTNDPVTQFPALNLASGQHHTDGKFSKKTVLYYGTWSLVNLTLVFLLIFQVLWFNPQLLERHPLLNAAFIQTCHAFNCETLDERYTHIKPEQITLARKGSDQTEFKGVLVNHYKKGLELPLIKVSLMKQNKVIHSMIKSPSEYLIESLHGITRIPTESPFKFHFFINTPRNSFDSYKIEVIRP</sequence>
<evidence type="ECO:0000256" key="1">
    <source>
        <dbReference type="SAM" id="Phobius"/>
    </source>
</evidence>
<gene>
    <name evidence="2" type="ORF">G8D99_05615</name>
</gene>
<dbReference type="NCBIfam" id="TIGR02098">
    <property type="entry name" value="MJ0042_CXXC"/>
    <property type="match status" value="1"/>
</dbReference>
<dbReference type="EMBL" id="CP049916">
    <property type="protein sequence ID" value="QIO08543.1"/>
    <property type="molecule type" value="Genomic_DNA"/>
</dbReference>
<dbReference type="RefSeq" id="WP_166323398.1">
    <property type="nucleotide sequence ID" value="NZ_CP049916.1"/>
</dbReference>
<keyword evidence="1" id="KW-1133">Transmembrane helix</keyword>
<keyword evidence="1" id="KW-0812">Transmembrane</keyword>
<dbReference type="Pfam" id="PF11906">
    <property type="entry name" value="DUF3426"/>
    <property type="match status" value="1"/>
</dbReference>